<keyword evidence="5" id="KW-1185">Reference proteome</keyword>
<evidence type="ECO:0000259" key="3">
    <source>
        <dbReference type="Pfam" id="PF06722"/>
    </source>
</evidence>
<protein>
    <recommendedName>
        <fullName evidence="3">Erythromycin biosynthesis protein CIII-like C-terminal domain-containing protein</fullName>
    </recommendedName>
</protein>
<dbReference type="SUPFAM" id="SSF53756">
    <property type="entry name" value="UDP-Glycosyltransferase/glycogen phosphorylase"/>
    <property type="match status" value="1"/>
</dbReference>
<accession>A0A1E5HF57</accession>
<keyword evidence="1" id="KW-0328">Glycosyltransferase</keyword>
<sequence>MKTLLFAPETFNLAETTRMIEVAKECQENAHCIFMGYSTKFVPFIEAEGFSFRLLAPQLTEEQIKMIMKFDQMKTIKLPFSYGMLKERIENEIQLIEELKPDGIIIGSTMSLLISARVKETPLIYVKPYAYTQAHVRSPLFLKHSTKYCRKAVQSIFLNLRWLPKSIKKLVKEYDVKHRFKYTLAALDADLNCITTPVNLTRNPDLPKNSIYVGPIFANLKKEIPLGLKTLLGSSEKPLIFCSMGSSANRQLIVDLLQSFAGISVEVISPMKSYLTETQIALLPVNVHLYDWLPAREVQQAVTASVIHGGEGTVQTACVSGKPFLGIGLQKEQEYNISCCVEYGNALSMKQKQLKNNVLFKEKVNELLKNQRYTVQARKLQQELGEIKGNRLAAEEIGKFLNKE</sequence>
<feature type="domain" description="Erythromycin biosynthesis protein CIII-like C-terminal" evidence="3">
    <location>
        <begin position="256"/>
        <end position="383"/>
    </location>
</feature>
<dbReference type="PANTHER" id="PTHR48043:SF145">
    <property type="entry name" value="FI06409P-RELATED"/>
    <property type="match status" value="1"/>
</dbReference>
<reference evidence="5" key="1">
    <citation type="submission" date="2016-09" db="EMBL/GenBank/DDBJ databases">
        <authorList>
            <person name="Gulvik C.A."/>
        </authorList>
    </citation>
    <scope>NUCLEOTIDE SEQUENCE [LARGE SCALE GENOMIC DNA]</scope>
    <source>
        <strain evidence="5">LMG 26676</strain>
    </source>
</reference>
<dbReference type="InterPro" id="IPR050271">
    <property type="entry name" value="UDP-glycosyltransferase"/>
</dbReference>
<organism evidence="4 5">
    <name type="scientific">Enterococcus ureilyticus</name>
    <dbReference type="NCBI Taxonomy" id="1131292"/>
    <lineage>
        <taxon>Bacteria</taxon>
        <taxon>Bacillati</taxon>
        <taxon>Bacillota</taxon>
        <taxon>Bacilli</taxon>
        <taxon>Lactobacillales</taxon>
        <taxon>Enterococcaceae</taxon>
        <taxon>Enterococcus</taxon>
    </lineage>
</organism>
<keyword evidence="2" id="KW-0808">Transferase</keyword>
<proteinExistence type="predicted"/>
<gene>
    <name evidence="4" type="ORF">BCR24_11125</name>
</gene>
<dbReference type="RefSeq" id="WP_069639052.1">
    <property type="nucleotide sequence ID" value="NZ_JAFBEZ010000010.1"/>
</dbReference>
<dbReference type="OrthoDB" id="3416605at2"/>
<dbReference type="PANTHER" id="PTHR48043">
    <property type="entry name" value="EG:EG0003.4 PROTEIN-RELATED"/>
    <property type="match status" value="1"/>
</dbReference>
<evidence type="ECO:0000313" key="5">
    <source>
        <dbReference type="Proteomes" id="UP000094469"/>
    </source>
</evidence>
<dbReference type="GO" id="GO:0008194">
    <property type="term" value="F:UDP-glycosyltransferase activity"/>
    <property type="evidence" value="ECO:0007669"/>
    <property type="project" value="TreeGrafter"/>
</dbReference>
<dbReference type="AlphaFoldDB" id="A0A1E5HF57"/>
<dbReference type="STRING" id="1131292.BCR24_11125"/>
<evidence type="ECO:0000313" key="4">
    <source>
        <dbReference type="EMBL" id="OEG23578.1"/>
    </source>
</evidence>
<comment type="caution">
    <text evidence="4">The sequence shown here is derived from an EMBL/GenBank/DDBJ whole genome shotgun (WGS) entry which is preliminary data.</text>
</comment>
<evidence type="ECO:0000256" key="1">
    <source>
        <dbReference type="ARBA" id="ARBA00022676"/>
    </source>
</evidence>
<dbReference type="Pfam" id="PF06722">
    <property type="entry name" value="EryCIII-like_C"/>
    <property type="match status" value="1"/>
</dbReference>
<dbReference type="Proteomes" id="UP000094469">
    <property type="component" value="Unassembled WGS sequence"/>
</dbReference>
<dbReference type="InterPro" id="IPR010610">
    <property type="entry name" value="EryCIII-like_C"/>
</dbReference>
<dbReference type="EMBL" id="MIKC01000003">
    <property type="protein sequence ID" value="OEG23578.1"/>
    <property type="molecule type" value="Genomic_DNA"/>
</dbReference>
<evidence type="ECO:0000256" key="2">
    <source>
        <dbReference type="ARBA" id="ARBA00022679"/>
    </source>
</evidence>
<name>A0A1E5HF57_9ENTE</name>
<dbReference type="Gene3D" id="3.40.50.2000">
    <property type="entry name" value="Glycogen Phosphorylase B"/>
    <property type="match status" value="2"/>
</dbReference>